<proteinExistence type="predicted"/>
<feature type="domain" description="Protein kinase" evidence="8">
    <location>
        <begin position="96"/>
        <end position="415"/>
    </location>
</feature>
<dbReference type="OMA" id="HLPFNDD"/>
<feature type="compositionally biased region" description="Low complexity" evidence="7">
    <location>
        <begin position="97"/>
        <end position="108"/>
    </location>
</feature>
<feature type="region of interest" description="Disordered" evidence="7">
    <location>
        <begin position="755"/>
        <end position="774"/>
    </location>
</feature>
<evidence type="ECO:0000313" key="10">
    <source>
        <dbReference type="Proteomes" id="UP000005666"/>
    </source>
</evidence>
<feature type="region of interest" description="Disordered" evidence="7">
    <location>
        <begin position="1269"/>
        <end position="1300"/>
    </location>
</feature>
<dbReference type="Gene3D" id="3.30.200.20">
    <property type="entry name" value="Phosphorylase Kinase, domain 1"/>
    <property type="match status" value="1"/>
</dbReference>
<dbReference type="GO" id="GO:0030163">
    <property type="term" value="P:protein catabolic process"/>
    <property type="evidence" value="ECO:0007669"/>
    <property type="project" value="EnsemblFungi"/>
</dbReference>
<feature type="binding site" evidence="6">
    <location>
        <position position="125"/>
    </location>
    <ligand>
        <name>ATP</name>
        <dbReference type="ChEBI" id="CHEBI:30616"/>
    </ligand>
</feature>
<evidence type="ECO:0000256" key="3">
    <source>
        <dbReference type="ARBA" id="ARBA00022840"/>
    </source>
</evidence>
<dbReference type="InterPro" id="IPR008271">
    <property type="entry name" value="Ser/Thr_kinase_AS"/>
</dbReference>
<organism evidence="9 10">
    <name type="scientific">Tetrapisispora phaffii (strain ATCC 24235 / CBS 4417 / NBRC 1672 / NRRL Y-8282 / UCD 70-5)</name>
    <name type="common">Yeast</name>
    <name type="synonym">Fabospora phaffii</name>
    <dbReference type="NCBI Taxonomy" id="1071381"/>
    <lineage>
        <taxon>Eukaryota</taxon>
        <taxon>Fungi</taxon>
        <taxon>Dikarya</taxon>
        <taxon>Ascomycota</taxon>
        <taxon>Saccharomycotina</taxon>
        <taxon>Saccharomycetes</taxon>
        <taxon>Saccharomycetales</taxon>
        <taxon>Saccharomycetaceae</taxon>
        <taxon>Tetrapisispora</taxon>
    </lineage>
</organism>
<feature type="region of interest" description="Disordered" evidence="7">
    <location>
        <begin position="133"/>
        <end position="163"/>
    </location>
</feature>
<feature type="region of interest" description="Disordered" evidence="7">
    <location>
        <begin position="872"/>
        <end position="892"/>
    </location>
</feature>
<feature type="compositionally biased region" description="Basic residues" evidence="7">
    <location>
        <begin position="71"/>
        <end position="88"/>
    </location>
</feature>
<feature type="region of interest" description="Disordered" evidence="7">
    <location>
        <begin position="540"/>
        <end position="561"/>
    </location>
</feature>
<dbReference type="eggNOG" id="KOG0588">
    <property type="taxonomic scope" value="Eukaryota"/>
</dbReference>
<dbReference type="Pfam" id="PF00069">
    <property type="entry name" value="Pkinase"/>
    <property type="match status" value="1"/>
</dbReference>
<keyword evidence="3 6" id="KW-0067">ATP-binding</keyword>
<evidence type="ECO:0000259" key="8">
    <source>
        <dbReference type="PROSITE" id="PS50011"/>
    </source>
</evidence>
<dbReference type="KEGG" id="tpf:TPHA_0G03200"/>
<dbReference type="GO" id="GO:1902935">
    <property type="term" value="P:protein localization to septin ring"/>
    <property type="evidence" value="ECO:0007669"/>
    <property type="project" value="EnsemblFungi"/>
</dbReference>
<dbReference type="STRING" id="1071381.G8BW82"/>
<dbReference type="InterPro" id="IPR017441">
    <property type="entry name" value="Protein_kinase_ATP_BS"/>
</dbReference>
<evidence type="ECO:0000313" key="9">
    <source>
        <dbReference type="EMBL" id="CCE64160.1"/>
    </source>
</evidence>
<feature type="compositionally biased region" description="Polar residues" evidence="7">
    <location>
        <begin position="540"/>
        <end position="549"/>
    </location>
</feature>
<dbReference type="GO" id="GO:0000144">
    <property type="term" value="C:cellular bud neck septin ring"/>
    <property type="evidence" value="ECO:0007669"/>
    <property type="project" value="EnsemblFungi"/>
</dbReference>
<dbReference type="GeneID" id="11535877"/>
<evidence type="ECO:0000256" key="1">
    <source>
        <dbReference type="ARBA" id="ARBA00012513"/>
    </source>
</evidence>
<dbReference type="InterPro" id="IPR000719">
    <property type="entry name" value="Prot_kinase_dom"/>
</dbReference>
<protein>
    <recommendedName>
        <fullName evidence="1">non-specific serine/threonine protein kinase</fullName>
        <ecNumber evidence="1">2.7.11.1</ecNumber>
    </recommendedName>
</protein>
<dbReference type="SUPFAM" id="SSF56112">
    <property type="entry name" value="Protein kinase-like (PK-like)"/>
    <property type="match status" value="1"/>
</dbReference>
<evidence type="ECO:0000256" key="7">
    <source>
        <dbReference type="SAM" id="MobiDB-lite"/>
    </source>
</evidence>
<dbReference type="Proteomes" id="UP000005666">
    <property type="component" value="Chromosome 7"/>
</dbReference>
<dbReference type="RefSeq" id="XP_003686594.1">
    <property type="nucleotide sequence ID" value="XM_003686546.1"/>
</dbReference>
<comment type="catalytic activity">
    <reaction evidence="4">
        <text>L-threonyl-[protein] + ATP = O-phospho-L-threonyl-[protein] + ADP + H(+)</text>
        <dbReference type="Rhea" id="RHEA:46608"/>
        <dbReference type="Rhea" id="RHEA-COMP:11060"/>
        <dbReference type="Rhea" id="RHEA-COMP:11605"/>
        <dbReference type="ChEBI" id="CHEBI:15378"/>
        <dbReference type="ChEBI" id="CHEBI:30013"/>
        <dbReference type="ChEBI" id="CHEBI:30616"/>
        <dbReference type="ChEBI" id="CHEBI:61977"/>
        <dbReference type="ChEBI" id="CHEBI:456216"/>
        <dbReference type="EC" id="2.7.11.1"/>
    </reaction>
</comment>
<dbReference type="HOGENOM" id="CLU_247109_0_0_1"/>
<evidence type="ECO:0000256" key="2">
    <source>
        <dbReference type="ARBA" id="ARBA00022741"/>
    </source>
</evidence>
<dbReference type="EC" id="2.7.11.1" evidence="1"/>
<dbReference type="GO" id="GO:0044879">
    <property type="term" value="P:mitotic morphogenesis checkpoint signaling"/>
    <property type="evidence" value="ECO:0007669"/>
    <property type="project" value="EnsemblFungi"/>
</dbReference>
<dbReference type="OrthoDB" id="504170at2759"/>
<dbReference type="CDD" id="cd14081">
    <property type="entry name" value="STKc_BRSK1_2"/>
    <property type="match status" value="1"/>
</dbReference>
<feature type="compositionally biased region" description="Low complexity" evidence="7">
    <location>
        <begin position="134"/>
        <end position="146"/>
    </location>
</feature>
<dbReference type="PROSITE" id="PS00108">
    <property type="entry name" value="PROTEIN_KINASE_ST"/>
    <property type="match status" value="1"/>
</dbReference>
<keyword evidence="2 6" id="KW-0547">Nucleotide-binding</keyword>
<dbReference type="GO" id="GO:0004674">
    <property type="term" value="F:protein serine/threonine kinase activity"/>
    <property type="evidence" value="ECO:0007669"/>
    <property type="project" value="UniProtKB-EC"/>
</dbReference>
<keyword evidence="10" id="KW-1185">Reference proteome</keyword>
<feature type="region of interest" description="Disordered" evidence="7">
    <location>
        <begin position="1398"/>
        <end position="1418"/>
    </location>
</feature>
<dbReference type="PANTHER" id="PTHR24346:SF110">
    <property type="entry name" value="NON-SPECIFIC SERINE_THREONINE PROTEIN KINASE"/>
    <property type="match status" value="1"/>
</dbReference>
<dbReference type="SMART" id="SM00220">
    <property type="entry name" value="S_TKc"/>
    <property type="match status" value="1"/>
</dbReference>
<evidence type="ECO:0000256" key="6">
    <source>
        <dbReference type="PROSITE-ProRule" id="PRU10141"/>
    </source>
</evidence>
<sequence>MSTLASSTALSRSFNMGDWNGMENDQLDHVVLSVTDATKRLSQHQDTDDLGSLDLHSSRNSIRNDNEYGKKRTASKISKLQRRGKKKTSRDMIGPWKLGKTLGKGSSGRVRLAKNKETGQLAAIKIVPKSKSTKFNNAKKNGNGKDNTYDNKPHLSYSSLHNRSNHSVLHNPSFLMDNSIIKNELGSDLDDDGNDSRNKDNSNRYGIEREIVIMKLVSHPNVMALYEVWENKNELYLVLEYVDGGELFDYLVSKGKLTELEAVRYFKQIIRGVQYCHSFNICHRDLKPENLLLDKKRKLIKIADFGMAALQVSNTLLKTSCGSPHYASPEIVMGKTYNGGPSDVWSCGIILFALLTGHLPFNDDSIKKLLIKVQNGRYQMPNYLSKDAKDLISRILLVNPKARLTTEQILEHPLITKYDNQYSLKKENKLTKQAIKNYNNLMRGKSNTDLAILQNIPDKTDIIQLRSRNDIDDSILRNLQILWNGVPRETLISKLIQDPVSEEKLIYSLLWQYKQRHTDNNISVSSDSLSKSSITVSTTNELATTTNSEKSNEFGEEKQELEIPRDAPKLMQKSKFSLYSMKMSESRNSSSDTDHYEMRFPSQSSQLNNLSFPVSSSRSFKGSISGRSLHSVKLEKIKHPGNSIIPSTPKTSLHISPSKRSLIASPSMKSINKTLKTRRTLQNSESKKSLYSLQSISKRSLNLKDYLKDEAMDHTLKNKKNNSSLTSTDSQFDLEGMMDNMLFGKELEGITEEGYSTQDDNSFGDGEDIESSESVKTLTKLGSSSMDTVTDFNNYMKNSFVKAAGNLNTDKYGHSEKLPSTDINHTREELLKKNDNNDPVKFHNTFINRNEEANIKFEKHDKKKSYNLRAMSEANGGDPETGKHSLDPRRNITLPEKQKLETLLNGVSSTLKTNISSHQRPEYMAKLTSLGQVHENSTWGMIETSYFNSTDSRKERHVESIDGNKSLIKSTSTRSSVIDTQTTASEDVTVPSMLAQSSTIEHDRTLLKMPTYFKNTSTTFKDLSAFLNSDLSLESISLKKSNTTTLSKSTPIKGSTSVYKGLKLTEHRPTELLINNKEMSKIERHNCAQSINNDGSYSDVSLVRDMTLNVHTAQAIKMSAANTKSINGQILSYGSLASSIESMVKFEDISSDSQMSVSDATSSSISAIGERVNNLVHKKAVSIDTLTTNNVFTPATDVRVSLYVNNNNSNTYNIPRETTEEALAKLSISPDDQEFKKNYQQKRFSNIQSIDNQKLMSVTNSLQSMFKDLESDESDESEQYNSTEVNPEWNDNYVTDTSKKKNQNRVTMLFDEDFVNPVPLLEEKKTSNNANITTGIENTQKTSKKNNSNLTKNEINIEKAKVKEDKIIKQSDKLPQATNQPAKSETSWFNRLFKGLKNKKSSNKKNTRNENSTSQLKASYNKKMTFEHKTNISFELTHMLTLKEFEKNEIEFKLSQFEQNANKDVVGYNCKFVQNNFKFSIKIEKLKGNNSSKTMITLKKKKLLDSEKSDSIFNKFNNDVDNVIKAAESKLMVN</sequence>
<evidence type="ECO:0000256" key="4">
    <source>
        <dbReference type="ARBA" id="ARBA00047899"/>
    </source>
</evidence>
<dbReference type="GO" id="GO:0000086">
    <property type="term" value="P:G2/M transition of mitotic cell cycle"/>
    <property type="evidence" value="ECO:0007669"/>
    <property type="project" value="EnsemblFungi"/>
</dbReference>
<dbReference type="PROSITE" id="PS00107">
    <property type="entry name" value="PROTEIN_KINASE_ATP"/>
    <property type="match status" value="1"/>
</dbReference>
<comment type="catalytic activity">
    <reaction evidence="5">
        <text>L-seryl-[protein] + ATP = O-phospho-L-seryl-[protein] + ADP + H(+)</text>
        <dbReference type="Rhea" id="RHEA:17989"/>
        <dbReference type="Rhea" id="RHEA-COMP:9863"/>
        <dbReference type="Rhea" id="RHEA-COMP:11604"/>
        <dbReference type="ChEBI" id="CHEBI:15378"/>
        <dbReference type="ChEBI" id="CHEBI:29999"/>
        <dbReference type="ChEBI" id="CHEBI:30616"/>
        <dbReference type="ChEBI" id="CHEBI:83421"/>
        <dbReference type="ChEBI" id="CHEBI:456216"/>
        <dbReference type="EC" id="2.7.11.1"/>
    </reaction>
</comment>
<dbReference type="GO" id="GO:0005524">
    <property type="term" value="F:ATP binding"/>
    <property type="evidence" value="ECO:0007669"/>
    <property type="project" value="UniProtKB-UniRule"/>
</dbReference>
<dbReference type="Gene3D" id="1.10.510.10">
    <property type="entry name" value="Transferase(Phosphotransferase) domain 1"/>
    <property type="match status" value="1"/>
</dbReference>
<dbReference type="EMBL" id="HE612862">
    <property type="protein sequence ID" value="CCE64160.1"/>
    <property type="molecule type" value="Genomic_DNA"/>
</dbReference>
<dbReference type="GO" id="GO:1900481">
    <property type="term" value="P:negative regulation of diacylglycerol biosynthetic process"/>
    <property type="evidence" value="ECO:0007669"/>
    <property type="project" value="EnsemblFungi"/>
</dbReference>
<feature type="region of interest" description="Disordered" evidence="7">
    <location>
        <begin position="640"/>
        <end position="671"/>
    </location>
</feature>
<gene>
    <name evidence="9" type="primary">TPHA0G03200</name>
    <name evidence="9" type="ordered locus">TPHA_0G03200</name>
</gene>
<evidence type="ECO:0000256" key="5">
    <source>
        <dbReference type="ARBA" id="ARBA00048679"/>
    </source>
</evidence>
<feature type="compositionally biased region" description="Basic and acidic residues" evidence="7">
    <location>
        <begin position="550"/>
        <end position="561"/>
    </location>
</feature>
<reference evidence="9 10" key="1">
    <citation type="journal article" date="2011" name="Proc. Natl. Acad. Sci. U.S.A.">
        <title>Evolutionary erosion of yeast sex chromosomes by mating-type switching accidents.</title>
        <authorList>
            <person name="Gordon J.L."/>
            <person name="Armisen D."/>
            <person name="Proux-Wera E."/>
            <person name="Oheigeartaigh S.S."/>
            <person name="Byrne K.P."/>
            <person name="Wolfe K.H."/>
        </authorList>
    </citation>
    <scope>NUCLEOTIDE SEQUENCE [LARGE SCALE GENOMIC DNA]</scope>
    <source>
        <strain evidence="10">ATCC 24235 / CBS 4417 / NBRC 1672 / NRRL Y-8282 / UCD 70-5</strain>
    </source>
</reference>
<name>G8BW82_TETPH</name>
<feature type="compositionally biased region" description="Basic and acidic residues" evidence="7">
    <location>
        <begin position="880"/>
        <end position="892"/>
    </location>
</feature>
<feature type="compositionally biased region" description="Polar residues" evidence="7">
    <location>
        <begin position="644"/>
        <end position="659"/>
    </location>
</feature>
<dbReference type="PANTHER" id="PTHR24346">
    <property type="entry name" value="MAP/MICROTUBULE AFFINITY-REGULATING KINASE"/>
    <property type="match status" value="1"/>
</dbReference>
<dbReference type="PROSITE" id="PS50011">
    <property type="entry name" value="PROTEIN_KINASE_DOM"/>
    <property type="match status" value="1"/>
</dbReference>
<accession>G8BW82</accession>
<dbReference type="InterPro" id="IPR011009">
    <property type="entry name" value="Kinase-like_dom_sf"/>
</dbReference>
<feature type="region of interest" description="Disordered" evidence="7">
    <location>
        <begin position="42"/>
        <end position="109"/>
    </location>
</feature>